<keyword evidence="13" id="KW-1185">Reference proteome</keyword>
<evidence type="ECO:0000256" key="1">
    <source>
        <dbReference type="ARBA" id="ARBA00002791"/>
    </source>
</evidence>
<evidence type="ECO:0000256" key="4">
    <source>
        <dbReference type="ARBA" id="ARBA00011157"/>
    </source>
</evidence>
<comment type="similarity">
    <text evidence="3">Belongs to the OST4 family.</text>
</comment>
<dbReference type="InterPro" id="IPR018943">
    <property type="entry name" value="Oligosaccaryltransferase"/>
</dbReference>
<reference evidence="12" key="1">
    <citation type="journal article" date="2021" name="Mol. Ecol. Resour.">
        <title>Apolygus lucorum genome provides insights into omnivorousness and mesophyll feeding.</title>
        <authorList>
            <person name="Liu Y."/>
            <person name="Liu H."/>
            <person name="Wang H."/>
            <person name="Huang T."/>
            <person name="Liu B."/>
            <person name="Yang B."/>
            <person name="Yin L."/>
            <person name="Li B."/>
            <person name="Zhang Y."/>
            <person name="Zhang S."/>
            <person name="Jiang F."/>
            <person name="Zhang X."/>
            <person name="Ren Y."/>
            <person name="Wang B."/>
            <person name="Wang S."/>
            <person name="Lu Y."/>
            <person name="Wu K."/>
            <person name="Fan W."/>
            <person name="Wang G."/>
        </authorList>
    </citation>
    <scope>NUCLEOTIDE SEQUENCE</scope>
    <source>
        <strain evidence="12">12Hb</strain>
    </source>
</reference>
<gene>
    <name evidence="12" type="ORF">GE061_012410</name>
</gene>
<sequence>MPAIFASIATNNIMITDIQLMMFANFLGISLFLLVVLYHYIEANSVHYHVKRMAHLSASDSIRFTLYTMVYQ</sequence>
<dbReference type="AlphaFoldDB" id="A0A8S9XSG2"/>
<dbReference type="PANTHER" id="PTHR48164">
    <property type="entry name" value="DOLICHYL-DIPHOSPHOOLIGOSACCHARIDE--PROTEIN GLYCOSYLTRANSFERASE SUBUNIT 4"/>
    <property type="match status" value="1"/>
</dbReference>
<name>A0A8S9XSG2_APOLU</name>
<dbReference type="GO" id="GO:0018279">
    <property type="term" value="P:protein N-linked glycosylation via asparagine"/>
    <property type="evidence" value="ECO:0007669"/>
    <property type="project" value="TreeGrafter"/>
</dbReference>
<evidence type="ECO:0000256" key="6">
    <source>
        <dbReference type="ARBA" id="ARBA00022692"/>
    </source>
</evidence>
<dbReference type="Proteomes" id="UP000466442">
    <property type="component" value="Unassembled WGS sequence"/>
</dbReference>
<keyword evidence="7" id="KW-0256">Endoplasmic reticulum</keyword>
<dbReference type="SUPFAM" id="SSF103464">
    <property type="entry name" value="Oligosaccharyltransferase subunit ost4p"/>
    <property type="match status" value="1"/>
</dbReference>
<dbReference type="OrthoDB" id="2124077at2759"/>
<dbReference type="GO" id="GO:0008250">
    <property type="term" value="C:oligosaccharyltransferase complex"/>
    <property type="evidence" value="ECO:0007669"/>
    <property type="project" value="TreeGrafter"/>
</dbReference>
<evidence type="ECO:0000256" key="10">
    <source>
        <dbReference type="ARBA" id="ARBA00023136"/>
    </source>
</evidence>
<organism evidence="12 13">
    <name type="scientific">Apolygus lucorum</name>
    <name type="common">Small green plant bug</name>
    <name type="synonym">Lygocoris lucorum</name>
    <dbReference type="NCBI Taxonomy" id="248454"/>
    <lineage>
        <taxon>Eukaryota</taxon>
        <taxon>Metazoa</taxon>
        <taxon>Ecdysozoa</taxon>
        <taxon>Arthropoda</taxon>
        <taxon>Hexapoda</taxon>
        <taxon>Insecta</taxon>
        <taxon>Pterygota</taxon>
        <taxon>Neoptera</taxon>
        <taxon>Paraneoptera</taxon>
        <taxon>Hemiptera</taxon>
        <taxon>Heteroptera</taxon>
        <taxon>Panheteroptera</taxon>
        <taxon>Cimicomorpha</taxon>
        <taxon>Miridae</taxon>
        <taxon>Mirini</taxon>
        <taxon>Apolygus</taxon>
    </lineage>
</organism>
<comment type="function">
    <text evidence="1">Subunit of the oligosaccharyl transferase (OST) complex that catalyzes the initial transfer of a defined glycan (Glc(3)Man(9)GlcNAc(2) in eukaryotes) from the lipid carrier dolichol-pyrophosphate to an asparagine residue within an Asn-X-Ser/Thr consensus motif in nascent polypeptide chains, the first step in protein N-glycosylation. N-glycosylation occurs cotranslationally and the complex associates with the Sec61 complex at the channel-forming translocon complex that mediates protein translocation across the endoplasmic reticulum (ER). All subunits are required for a maximal enzyme activity.</text>
</comment>
<dbReference type="EMBL" id="WIXP02000004">
    <property type="protein sequence ID" value="KAF6211893.1"/>
    <property type="molecule type" value="Genomic_DNA"/>
</dbReference>
<evidence type="ECO:0000256" key="7">
    <source>
        <dbReference type="ARBA" id="ARBA00022824"/>
    </source>
</evidence>
<evidence type="ECO:0000313" key="12">
    <source>
        <dbReference type="EMBL" id="KAF6211893.1"/>
    </source>
</evidence>
<evidence type="ECO:0000256" key="8">
    <source>
        <dbReference type="ARBA" id="ARBA00022968"/>
    </source>
</evidence>
<dbReference type="Pfam" id="PF10215">
    <property type="entry name" value="Ost4"/>
    <property type="match status" value="1"/>
</dbReference>
<comment type="caution">
    <text evidence="12">The sequence shown here is derived from an EMBL/GenBank/DDBJ whole genome shotgun (WGS) entry which is preliminary data.</text>
</comment>
<dbReference type="PANTHER" id="PTHR48164:SF1">
    <property type="entry name" value="DOLICHYL-DIPHOSPHOOLIGOSACCHARIDE--PROTEIN GLYCOSYLTRANSFERASE SUBUNIT 4"/>
    <property type="match status" value="1"/>
</dbReference>
<comment type="subunit">
    <text evidence="4">Component of the oligosaccharyltransferase (OST) complex.</text>
</comment>
<evidence type="ECO:0000256" key="9">
    <source>
        <dbReference type="ARBA" id="ARBA00022989"/>
    </source>
</evidence>
<evidence type="ECO:0000256" key="3">
    <source>
        <dbReference type="ARBA" id="ARBA00007685"/>
    </source>
</evidence>
<evidence type="ECO:0000256" key="5">
    <source>
        <dbReference type="ARBA" id="ARBA00017662"/>
    </source>
</evidence>
<dbReference type="InterPro" id="IPR051307">
    <property type="entry name" value="OST4"/>
</dbReference>
<accession>A0A8S9XSG2</accession>
<keyword evidence="6 11" id="KW-0812">Transmembrane</keyword>
<comment type="subcellular location">
    <subcellularLocation>
        <location evidence="2">Endoplasmic reticulum membrane</location>
        <topology evidence="2">Single-pass type III membrane protein</topology>
    </subcellularLocation>
</comment>
<evidence type="ECO:0000313" key="13">
    <source>
        <dbReference type="Proteomes" id="UP000466442"/>
    </source>
</evidence>
<dbReference type="InterPro" id="IPR036330">
    <property type="entry name" value="Ost4p_sf"/>
</dbReference>
<keyword evidence="10 11" id="KW-0472">Membrane</keyword>
<evidence type="ECO:0000256" key="11">
    <source>
        <dbReference type="SAM" id="Phobius"/>
    </source>
</evidence>
<protein>
    <recommendedName>
        <fullName evidence="5">Dolichyl-diphosphooligosaccharide--protein glycosyltransferase subunit 4</fullName>
    </recommendedName>
</protein>
<proteinExistence type="inferred from homology"/>
<keyword evidence="9 11" id="KW-1133">Transmembrane helix</keyword>
<keyword evidence="8" id="KW-0735">Signal-anchor</keyword>
<evidence type="ECO:0000256" key="2">
    <source>
        <dbReference type="ARBA" id="ARBA00004643"/>
    </source>
</evidence>
<feature type="transmembrane region" description="Helical" evidence="11">
    <location>
        <begin position="20"/>
        <end position="41"/>
    </location>
</feature>